<evidence type="ECO:0000313" key="10">
    <source>
        <dbReference type="Proteomes" id="UP000242525"/>
    </source>
</evidence>
<dbReference type="STRING" id="1173061.A0A0J9X3L3"/>
<dbReference type="InterPro" id="IPR038633">
    <property type="entry name" value="Rpn13/ADRM1_Pru_sf"/>
</dbReference>
<dbReference type="InterPro" id="IPR032368">
    <property type="entry name" value="RPN13_DEUBAD"/>
</dbReference>
<dbReference type="Gene3D" id="2.30.29.70">
    <property type="entry name" value="Proteasomal ubiquitin receptor Rpn13/ADRM1"/>
    <property type="match status" value="1"/>
</dbReference>
<dbReference type="PANTHER" id="PTHR12225">
    <property type="entry name" value="ADHESION REGULATING MOLECULE 1 110 KDA CELL MEMBRANE GLYCOPROTEIN"/>
    <property type="match status" value="1"/>
</dbReference>
<dbReference type="PANTHER" id="PTHR12225:SF0">
    <property type="entry name" value="PROTEASOMAL UBIQUITIN RECEPTOR ADRM1"/>
    <property type="match status" value="1"/>
</dbReference>
<feature type="compositionally biased region" description="Low complexity" evidence="6">
    <location>
        <begin position="145"/>
        <end position="165"/>
    </location>
</feature>
<comment type="subcellular location">
    <subcellularLocation>
        <location evidence="2">Cytoplasm</location>
    </subcellularLocation>
    <subcellularLocation>
        <location evidence="1">Nucleus</location>
    </subcellularLocation>
</comment>
<dbReference type="GO" id="GO:0005634">
    <property type="term" value="C:nucleus"/>
    <property type="evidence" value="ECO:0007669"/>
    <property type="project" value="UniProtKB-SubCell"/>
</dbReference>
<dbReference type="Gene3D" id="1.10.2020.20">
    <property type="match status" value="1"/>
</dbReference>
<dbReference type="GO" id="GO:0070628">
    <property type="term" value="F:proteasome binding"/>
    <property type="evidence" value="ECO:0007669"/>
    <property type="project" value="TreeGrafter"/>
</dbReference>
<dbReference type="Proteomes" id="UP000242525">
    <property type="component" value="Unassembled WGS sequence"/>
</dbReference>
<gene>
    <name evidence="9" type="ORF">BN980_GECA01s10812g</name>
</gene>
<dbReference type="InterPro" id="IPR044868">
    <property type="entry name" value="Rpn13/ADRM1_Pru"/>
</dbReference>
<comment type="caution">
    <text evidence="9">The sequence shown here is derived from an EMBL/GenBank/DDBJ whole genome shotgun (WGS) entry which is preliminary data.</text>
</comment>
<feature type="domain" description="DEUBAD" evidence="7">
    <location>
        <begin position="185"/>
        <end position="292"/>
    </location>
</feature>
<keyword evidence="10" id="KW-1185">Reference proteome</keyword>
<feature type="compositionally biased region" description="Acidic residues" evidence="6">
    <location>
        <begin position="131"/>
        <end position="143"/>
    </location>
</feature>
<dbReference type="OrthoDB" id="340431at2759"/>
<dbReference type="AlphaFoldDB" id="A0A0J9X3L3"/>
<evidence type="ECO:0000256" key="4">
    <source>
        <dbReference type="ARBA" id="ARBA00022942"/>
    </source>
</evidence>
<dbReference type="Pfam" id="PF04683">
    <property type="entry name" value="Rpn13_ADRM1_Pru"/>
    <property type="match status" value="1"/>
</dbReference>
<dbReference type="InterPro" id="IPR038108">
    <property type="entry name" value="RPN13_DEUBAD_sf"/>
</dbReference>
<dbReference type="PROSITE" id="PS51917">
    <property type="entry name" value="PRU"/>
    <property type="match status" value="1"/>
</dbReference>
<keyword evidence="3" id="KW-0963">Cytoplasm</keyword>
<evidence type="ECO:0000256" key="2">
    <source>
        <dbReference type="ARBA" id="ARBA00004496"/>
    </source>
</evidence>
<evidence type="ECO:0000256" key="6">
    <source>
        <dbReference type="SAM" id="MobiDB-lite"/>
    </source>
</evidence>
<dbReference type="GO" id="GO:0008541">
    <property type="term" value="C:proteasome regulatory particle, lid subcomplex"/>
    <property type="evidence" value="ECO:0007669"/>
    <property type="project" value="TreeGrafter"/>
</dbReference>
<keyword evidence="5" id="KW-0539">Nucleus</keyword>
<evidence type="ECO:0000256" key="1">
    <source>
        <dbReference type="ARBA" id="ARBA00004123"/>
    </source>
</evidence>
<evidence type="ECO:0000259" key="8">
    <source>
        <dbReference type="PROSITE" id="PS51917"/>
    </source>
</evidence>
<organism evidence="9 10">
    <name type="scientific">Geotrichum candidum</name>
    <name type="common">Oospora lactis</name>
    <name type="synonym">Dipodascus geotrichum</name>
    <dbReference type="NCBI Taxonomy" id="1173061"/>
    <lineage>
        <taxon>Eukaryota</taxon>
        <taxon>Fungi</taxon>
        <taxon>Dikarya</taxon>
        <taxon>Ascomycota</taxon>
        <taxon>Saccharomycotina</taxon>
        <taxon>Dipodascomycetes</taxon>
        <taxon>Dipodascales</taxon>
        <taxon>Dipodascaceae</taxon>
        <taxon>Geotrichum</taxon>
    </lineage>
</organism>
<dbReference type="InterPro" id="IPR006773">
    <property type="entry name" value="Rpn13/ADRM1"/>
</dbReference>
<dbReference type="GO" id="GO:0005737">
    <property type="term" value="C:cytoplasm"/>
    <property type="evidence" value="ECO:0007669"/>
    <property type="project" value="UniProtKB-SubCell"/>
</dbReference>
<sequence>MSQVLITFNAGYGKFDNETKLVTPLPGKGKVTISRESEGDFPYFQWEARDGFEADPSIYPTEPLVLIPGDAKWIHAKACKTGRMFALKFASSDQTQFYWMQTRVERGSELDTLTPLDKSIFEQITSLLREEDEDEMEYEEEESAPAHTTAANQTAATSSAPVPAAATTAPDLSNLLNSVTTPANSRDSVPIVNISDALPTSLLINHINSLPEPQLQPLLDNLPDQVPKTKEELLRIIQSSQFAQGSDTFSNVLMQGGLGPIVARELDYPYQGEGVEGFLNGVRKSAPKKEDEEKQE</sequence>
<dbReference type="InterPro" id="IPR044867">
    <property type="entry name" value="DEUBAD_dom"/>
</dbReference>
<evidence type="ECO:0000313" key="9">
    <source>
        <dbReference type="EMBL" id="CDO51696.1"/>
    </source>
</evidence>
<dbReference type="EMBL" id="CCBN010000001">
    <property type="protein sequence ID" value="CDO51696.1"/>
    <property type="molecule type" value="Genomic_DNA"/>
</dbReference>
<protein>
    <submittedName>
        <fullName evidence="9">Similar to Saccharomyces cerevisiae YLR421C RPN13 Subunit of the 19S regulatory particle of the 26S proteasome lid</fullName>
    </submittedName>
</protein>
<feature type="domain" description="Pru" evidence="8">
    <location>
        <begin position="1"/>
        <end position="131"/>
    </location>
</feature>
<accession>A0A0J9X3L3</accession>
<name>A0A0J9X3L3_GEOCN</name>
<evidence type="ECO:0000256" key="5">
    <source>
        <dbReference type="ARBA" id="ARBA00023242"/>
    </source>
</evidence>
<dbReference type="GO" id="GO:0061133">
    <property type="term" value="F:endopeptidase activator activity"/>
    <property type="evidence" value="ECO:0007669"/>
    <property type="project" value="TreeGrafter"/>
</dbReference>
<dbReference type="Pfam" id="PF16550">
    <property type="entry name" value="RPN13_C"/>
    <property type="match status" value="1"/>
</dbReference>
<evidence type="ECO:0000259" key="7">
    <source>
        <dbReference type="PROSITE" id="PS51916"/>
    </source>
</evidence>
<reference evidence="9" key="1">
    <citation type="submission" date="2014-03" db="EMBL/GenBank/DDBJ databases">
        <authorList>
            <person name="Casaregola S."/>
        </authorList>
    </citation>
    <scope>NUCLEOTIDE SEQUENCE [LARGE SCALE GENOMIC DNA]</scope>
    <source>
        <strain evidence="9">CLIB 918</strain>
    </source>
</reference>
<keyword evidence="4 9" id="KW-0647">Proteasome</keyword>
<dbReference type="PROSITE" id="PS51916">
    <property type="entry name" value="DEUBAD"/>
    <property type="match status" value="1"/>
</dbReference>
<feature type="region of interest" description="Disordered" evidence="6">
    <location>
        <begin position="131"/>
        <end position="165"/>
    </location>
</feature>
<proteinExistence type="predicted"/>
<evidence type="ECO:0000256" key="3">
    <source>
        <dbReference type="ARBA" id="ARBA00022490"/>
    </source>
</evidence>